<evidence type="ECO:0000256" key="7">
    <source>
        <dbReference type="PROSITE-ProRule" id="PRU00175"/>
    </source>
</evidence>
<feature type="region of interest" description="Disordered" evidence="8">
    <location>
        <begin position="267"/>
        <end position="286"/>
    </location>
</feature>
<dbReference type="Proteomes" id="UP001295423">
    <property type="component" value="Unassembled WGS sequence"/>
</dbReference>
<dbReference type="PANTHER" id="PTHR24166">
    <property type="entry name" value="ROLLING PEBBLES, ISOFORM B"/>
    <property type="match status" value="1"/>
</dbReference>
<feature type="compositionally biased region" description="Polar residues" evidence="8">
    <location>
        <begin position="10"/>
        <end position="19"/>
    </location>
</feature>
<dbReference type="Gene3D" id="1.25.40.20">
    <property type="entry name" value="Ankyrin repeat-containing domain"/>
    <property type="match status" value="1"/>
</dbReference>
<sequence>MGKKDRRANQKGSTRQQNGHPFVTDSLVNTILNRGGLPDHLKSFGALQTYLKQVFPGDVALQAFFQSLAKGLEGGCNMSEEVVFLVLKAGADVNAILQTNQTTALFSAVKYASLNTVDMLLQVGANIHQCDCFGRTCLHNALEHPKPAVIRRLLEYLPATEMIDSSNGKAKLFISMADVLLGFATSTSLPVPWVNMGVPPLTEDMCEAFVLIRQKGARLAAKGSGYSIKIISASIKFPTHPQIRHPKLLQKLAAVLVGTYIPGNCRPKPDEAEVSETSQEQDPESNECPICLDNVKKSVTLYCGHTFCRRCILEHGKSGVECPMCRAQLCHDVSTNVSSLAPHNLMGIDKQAIDRRGPKFLTNEQVDKESRAQGIYSYFSSYASLRQKLESVIEKR</sequence>
<dbReference type="SMART" id="SM00184">
    <property type="entry name" value="RING"/>
    <property type="match status" value="1"/>
</dbReference>
<evidence type="ECO:0000313" key="10">
    <source>
        <dbReference type="EMBL" id="CAJ1938523.1"/>
    </source>
</evidence>
<dbReference type="Pfam" id="PF00097">
    <property type="entry name" value="zf-C3HC4"/>
    <property type="match status" value="1"/>
</dbReference>
<keyword evidence="5 6" id="KW-0040">ANK repeat</keyword>
<dbReference type="InterPro" id="IPR017907">
    <property type="entry name" value="Znf_RING_CS"/>
</dbReference>
<dbReference type="InterPro" id="IPR001841">
    <property type="entry name" value="Znf_RING"/>
</dbReference>
<keyword evidence="3 7" id="KW-0863">Zinc-finger</keyword>
<dbReference type="Pfam" id="PF12796">
    <property type="entry name" value="Ank_2"/>
    <property type="match status" value="1"/>
</dbReference>
<evidence type="ECO:0000256" key="8">
    <source>
        <dbReference type="SAM" id="MobiDB-lite"/>
    </source>
</evidence>
<dbReference type="PANTHER" id="PTHR24166:SF48">
    <property type="entry name" value="PROTEIN VAPYRIN"/>
    <property type="match status" value="1"/>
</dbReference>
<dbReference type="SMART" id="SM00248">
    <property type="entry name" value="ANK"/>
    <property type="match status" value="2"/>
</dbReference>
<keyword evidence="11" id="KW-1185">Reference proteome</keyword>
<dbReference type="Gene3D" id="3.30.40.10">
    <property type="entry name" value="Zinc/RING finger domain, C3HC4 (zinc finger)"/>
    <property type="match status" value="1"/>
</dbReference>
<keyword evidence="4" id="KW-0862">Zinc</keyword>
<evidence type="ECO:0000313" key="11">
    <source>
        <dbReference type="Proteomes" id="UP001295423"/>
    </source>
</evidence>
<accession>A0AAD2CN64</accession>
<evidence type="ECO:0000256" key="6">
    <source>
        <dbReference type="PROSITE-ProRule" id="PRU00023"/>
    </source>
</evidence>
<evidence type="ECO:0000256" key="5">
    <source>
        <dbReference type="ARBA" id="ARBA00023043"/>
    </source>
</evidence>
<feature type="repeat" description="ANK" evidence="6">
    <location>
        <begin position="100"/>
        <end position="132"/>
    </location>
</feature>
<evidence type="ECO:0000256" key="3">
    <source>
        <dbReference type="ARBA" id="ARBA00022771"/>
    </source>
</evidence>
<dbReference type="InterPro" id="IPR036770">
    <property type="entry name" value="Ankyrin_rpt-contain_sf"/>
</dbReference>
<keyword evidence="1" id="KW-0479">Metal-binding</keyword>
<dbReference type="InterPro" id="IPR018957">
    <property type="entry name" value="Znf_C3HC4_RING-type"/>
</dbReference>
<evidence type="ECO:0000256" key="2">
    <source>
        <dbReference type="ARBA" id="ARBA00022737"/>
    </source>
</evidence>
<dbReference type="PROSITE" id="PS50089">
    <property type="entry name" value="ZF_RING_2"/>
    <property type="match status" value="1"/>
</dbReference>
<reference evidence="10" key="1">
    <citation type="submission" date="2023-08" db="EMBL/GenBank/DDBJ databases">
        <authorList>
            <person name="Audoor S."/>
            <person name="Bilcke G."/>
        </authorList>
    </citation>
    <scope>NUCLEOTIDE SEQUENCE</scope>
</reference>
<proteinExistence type="predicted"/>
<dbReference type="SUPFAM" id="SSF48403">
    <property type="entry name" value="Ankyrin repeat"/>
    <property type="match status" value="1"/>
</dbReference>
<dbReference type="InterPro" id="IPR002110">
    <property type="entry name" value="Ankyrin_rpt"/>
</dbReference>
<evidence type="ECO:0000256" key="1">
    <source>
        <dbReference type="ARBA" id="ARBA00022723"/>
    </source>
</evidence>
<evidence type="ECO:0000259" key="9">
    <source>
        <dbReference type="PROSITE" id="PS50089"/>
    </source>
</evidence>
<name>A0AAD2CN64_9STRA</name>
<dbReference type="InterPro" id="IPR013083">
    <property type="entry name" value="Znf_RING/FYVE/PHD"/>
</dbReference>
<evidence type="ECO:0000256" key="4">
    <source>
        <dbReference type="ARBA" id="ARBA00022833"/>
    </source>
</evidence>
<dbReference type="GO" id="GO:0008270">
    <property type="term" value="F:zinc ion binding"/>
    <property type="evidence" value="ECO:0007669"/>
    <property type="project" value="UniProtKB-KW"/>
</dbReference>
<organism evidence="10 11">
    <name type="scientific">Cylindrotheca closterium</name>
    <dbReference type="NCBI Taxonomy" id="2856"/>
    <lineage>
        <taxon>Eukaryota</taxon>
        <taxon>Sar</taxon>
        <taxon>Stramenopiles</taxon>
        <taxon>Ochrophyta</taxon>
        <taxon>Bacillariophyta</taxon>
        <taxon>Bacillariophyceae</taxon>
        <taxon>Bacillariophycidae</taxon>
        <taxon>Bacillariales</taxon>
        <taxon>Bacillariaceae</taxon>
        <taxon>Cylindrotheca</taxon>
    </lineage>
</organism>
<dbReference type="EMBL" id="CAKOGP040000729">
    <property type="protein sequence ID" value="CAJ1938523.1"/>
    <property type="molecule type" value="Genomic_DNA"/>
</dbReference>
<feature type="domain" description="RING-type" evidence="9">
    <location>
        <begin position="288"/>
        <end position="326"/>
    </location>
</feature>
<keyword evidence="2" id="KW-0677">Repeat</keyword>
<dbReference type="AlphaFoldDB" id="A0AAD2CN64"/>
<feature type="region of interest" description="Disordered" evidence="8">
    <location>
        <begin position="1"/>
        <end position="21"/>
    </location>
</feature>
<dbReference type="SUPFAM" id="SSF57850">
    <property type="entry name" value="RING/U-box"/>
    <property type="match status" value="1"/>
</dbReference>
<comment type="caution">
    <text evidence="10">The sequence shown here is derived from an EMBL/GenBank/DDBJ whole genome shotgun (WGS) entry which is preliminary data.</text>
</comment>
<dbReference type="PROSITE" id="PS50088">
    <property type="entry name" value="ANK_REPEAT"/>
    <property type="match status" value="1"/>
</dbReference>
<gene>
    <name evidence="10" type="ORF">CYCCA115_LOCUS6164</name>
</gene>
<protein>
    <recommendedName>
        <fullName evidence="9">RING-type domain-containing protein</fullName>
    </recommendedName>
</protein>
<dbReference type="InterPro" id="IPR050889">
    <property type="entry name" value="Dendritic_Spine_Reg/Scaffold"/>
</dbReference>
<dbReference type="PROSITE" id="PS00518">
    <property type="entry name" value="ZF_RING_1"/>
    <property type="match status" value="1"/>
</dbReference>